<dbReference type="AlphaFoldDB" id="A0AAV6WSK6"/>
<dbReference type="InterPro" id="IPR000073">
    <property type="entry name" value="AB_hydrolase_1"/>
</dbReference>
<dbReference type="InterPro" id="IPR000639">
    <property type="entry name" value="Epox_hydrolase-like"/>
</dbReference>
<evidence type="ECO:0000256" key="1">
    <source>
        <dbReference type="ARBA" id="ARBA00004721"/>
    </source>
</evidence>
<dbReference type="Gene3D" id="3.40.50.1820">
    <property type="entry name" value="alpha/beta hydrolase"/>
    <property type="match status" value="1"/>
</dbReference>
<dbReference type="Proteomes" id="UP000826271">
    <property type="component" value="Unassembled WGS sequence"/>
</dbReference>
<dbReference type="SUPFAM" id="SSF53474">
    <property type="entry name" value="alpha/beta-Hydrolases"/>
    <property type="match status" value="1"/>
</dbReference>
<gene>
    <name evidence="9" type="ORF">BUALT_Bualt14G0062300</name>
</gene>
<comment type="function">
    <text evidence="6">Epoxide hydrolase involved in the biosynthesis of cucurbitacin and mogroside tetracyclic triterpene natural products (e.g. siamenoside I and mogrosides IV, V and VI). Cucurbitacins have cytotoxic properties and exhibit deterrent taste as a defense barrier against herbivores. Mogrosides are nonsugar highly oxygenated compounds used as high-intensity zero-calorie sweeteners; they also possess pharmacological properties such as regulating immunity, lowering blood sugar and lipid levels, protecting the liver, and acting as antioxidants and antitumor agents. Catalyzes the hydrolysis of aromatic epoxide-containing substrates, such as the conversion of 24,25-epoxycucurbitadienol to 24,25-dihydroxycucurbitadienol.</text>
</comment>
<dbReference type="PANTHER" id="PTHR43329">
    <property type="entry name" value="EPOXIDE HYDROLASE"/>
    <property type="match status" value="1"/>
</dbReference>
<dbReference type="EC" id="3.3.2.10" evidence="2"/>
<accession>A0AAV6WSK6</accession>
<comment type="caution">
    <text evidence="9">The sequence shown here is derived from an EMBL/GenBank/DDBJ whole genome shotgun (WGS) entry which is preliminary data.</text>
</comment>
<name>A0AAV6WSK6_9LAMI</name>
<evidence type="ECO:0000313" key="10">
    <source>
        <dbReference type="Proteomes" id="UP000826271"/>
    </source>
</evidence>
<comment type="catalytic activity">
    <reaction evidence="5">
        <text>an epoxide + H2O = an ethanediol</text>
        <dbReference type="Rhea" id="RHEA:19037"/>
        <dbReference type="ChEBI" id="CHEBI:15377"/>
        <dbReference type="ChEBI" id="CHEBI:32955"/>
        <dbReference type="ChEBI" id="CHEBI:140594"/>
        <dbReference type="EC" id="3.3.2.10"/>
    </reaction>
    <physiologicalReaction direction="left-to-right" evidence="5">
        <dbReference type="Rhea" id="RHEA:19038"/>
    </physiologicalReaction>
</comment>
<dbReference type="FunFam" id="3.40.50.1820:FF:000161">
    <property type="entry name" value="Epoxide hydrolase"/>
    <property type="match status" value="1"/>
</dbReference>
<dbReference type="InterPro" id="IPR029058">
    <property type="entry name" value="AB_hydrolase_fold"/>
</dbReference>
<evidence type="ECO:0000256" key="5">
    <source>
        <dbReference type="ARBA" id="ARBA00051067"/>
    </source>
</evidence>
<evidence type="ECO:0000256" key="6">
    <source>
        <dbReference type="ARBA" id="ARBA00058358"/>
    </source>
</evidence>
<dbReference type="GO" id="GO:0004301">
    <property type="term" value="F:epoxide hydrolase activity"/>
    <property type="evidence" value="ECO:0007669"/>
    <property type="project" value="UniProtKB-EC"/>
</dbReference>
<sequence length="346" mass="38865">MPQIHNFSLSSLSLSHTLEMEGIEHKKLSINGVTMHVAEVGQGPIILFLHGFPECWYTWRHQMAFFASRGFRAVAPDLRGFADTTGAPTNDRSKFTTLHVVGDVVSLIDAVAAPPHEKVFVVGHDWGAVVAWAVCLYRPDKVKALVNMSVVFSRRNPKMKPVEMLRGVYGDDYYVCRFQEPGRIEEEFAQIGTKTVLKHFLTYRNPGPLYLPKEKPFSDAQISLPSWLSEEDVDYYASKYEVTGFTGALNYYRALDINWELTAAWSGAQINVSVKFIVGDLDLTYNAPGTKDYIHKGGFKRDVPLLKEVIVMEGVAHFIHQEKPAEVNAHILSFFNIFSSSLCSAL</sequence>
<keyword evidence="3" id="KW-0378">Hydrolase</keyword>
<comment type="catalytic activity">
    <reaction evidence="7">
        <text>(24S)-24,25-epoxycucurbitadienol + H2O = (24R)-24,25-dihydroxycucurbitadienol</text>
        <dbReference type="Rhea" id="RHEA:81855"/>
        <dbReference type="ChEBI" id="CHEBI:15377"/>
        <dbReference type="ChEBI" id="CHEBI:229949"/>
        <dbReference type="ChEBI" id="CHEBI:229950"/>
    </reaction>
    <physiologicalReaction direction="left-to-right" evidence="7">
        <dbReference type="Rhea" id="RHEA:81856"/>
    </physiologicalReaction>
</comment>
<dbReference type="PRINTS" id="PR00111">
    <property type="entry name" value="ABHYDROLASE"/>
</dbReference>
<organism evidence="9 10">
    <name type="scientific">Buddleja alternifolia</name>
    <dbReference type="NCBI Taxonomy" id="168488"/>
    <lineage>
        <taxon>Eukaryota</taxon>
        <taxon>Viridiplantae</taxon>
        <taxon>Streptophyta</taxon>
        <taxon>Embryophyta</taxon>
        <taxon>Tracheophyta</taxon>
        <taxon>Spermatophyta</taxon>
        <taxon>Magnoliopsida</taxon>
        <taxon>eudicotyledons</taxon>
        <taxon>Gunneridae</taxon>
        <taxon>Pentapetalae</taxon>
        <taxon>asterids</taxon>
        <taxon>lamiids</taxon>
        <taxon>Lamiales</taxon>
        <taxon>Scrophulariaceae</taxon>
        <taxon>Buddlejeae</taxon>
        <taxon>Buddleja</taxon>
    </lineage>
</organism>
<reference evidence="9" key="1">
    <citation type="submission" date="2019-10" db="EMBL/GenBank/DDBJ databases">
        <authorList>
            <person name="Zhang R."/>
            <person name="Pan Y."/>
            <person name="Wang J."/>
            <person name="Ma R."/>
            <person name="Yu S."/>
        </authorList>
    </citation>
    <scope>NUCLEOTIDE SEQUENCE</scope>
    <source>
        <strain evidence="9">LA-IB0</strain>
        <tissue evidence="9">Leaf</tissue>
    </source>
</reference>
<evidence type="ECO:0000313" key="9">
    <source>
        <dbReference type="EMBL" id="KAG8369908.1"/>
    </source>
</evidence>
<proteinExistence type="inferred from homology"/>
<evidence type="ECO:0000259" key="8">
    <source>
        <dbReference type="Pfam" id="PF00561"/>
    </source>
</evidence>
<feature type="domain" description="AB hydrolase-1" evidence="8">
    <location>
        <begin position="44"/>
        <end position="160"/>
    </location>
</feature>
<comment type="similarity">
    <text evidence="4">Belongs to the AB hydrolase superfamily. Epoxide hydrolase family.</text>
</comment>
<evidence type="ECO:0000256" key="7">
    <source>
        <dbReference type="ARBA" id="ARBA00093212"/>
    </source>
</evidence>
<evidence type="ECO:0000256" key="2">
    <source>
        <dbReference type="ARBA" id="ARBA00013006"/>
    </source>
</evidence>
<dbReference type="EMBL" id="WHWC01000014">
    <property type="protein sequence ID" value="KAG8369908.1"/>
    <property type="molecule type" value="Genomic_DNA"/>
</dbReference>
<comment type="pathway">
    <text evidence="1">Secondary metabolite biosynthesis; terpenoid biosynthesis.</text>
</comment>
<keyword evidence="10" id="KW-1185">Reference proteome</keyword>
<dbReference type="PRINTS" id="PR00412">
    <property type="entry name" value="EPOXHYDRLASE"/>
</dbReference>
<evidence type="ECO:0000256" key="3">
    <source>
        <dbReference type="ARBA" id="ARBA00022801"/>
    </source>
</evidence>
<protein>
    <recommendedName>
        <fullName evidence="2">soluble epoxide hydrolase</fullName>
        <ecNumber evidence="2">3.3.2.10</ecNumber>
    </recommendedName>
</protein>
<evidence type="ECO:0000256" key="4">
    <source>
        <dbReference type="ARBA" id="ARBA00038334"/>
    </source>
</evidence>
<dbReference type="Pfam" id="PF00561">
    <property type="entry name" value="Abhydrolase_1"/>
    <property type="match status" value="1"/>
</dbReference>